<accession>A0A1G6Z0P4</accession>
<evidence type="ECO:0000313" key="3">
    <source>
        <dbReference type="Proteomes" id="UP000198546"/>
    </source>
</evidence>
<dbReference type="Proteomes" id="UP000198546">
    <property type="component" value="Chromosome i"/>
</dbReference>
<dbReference type="InterPro" id="IPR055878">
    <property type="entry name" value="DUF7455"/>
</dbReference>
<feature type="domain" description="DUF7455" evidence="1">
    <location>
        <begin position="12"/>
        <end position="59"/>
    </location>
</feature>
<proteinExistence type="predicted"/>
<dbReference type="EMBL" id="LT629688">
    <property type="protein sequence ID" value="SDD96121.1"/>
    <property type="molecule type" value="Genomic_DNA"/>
</dbReference>
<dbReference type="Pfam" id="PF24254">
    <property type="entry name" value="DUF7455"/>
    <property type="match status" value="1"/>
</dbReference>
<keyword evidence="3" id="KW-1185">Reference proteome</keyword>
<sequence>MHTTAAPAPVRLSRADRCDRCLAQALVALRVGERHDLLFCGHHYREHASVLAAQGARVLIDRRPGR</sequence>
<organism evidence="2 3">
    <name type="scientific">Auraticoccus monumenti</name>
    <dbReference type="NCBI Taxonomy" id="675864"/>
    <lineage>
        <taxon>Bacteria</taxon>
        <taxon>Bacillati</taxon>
        <taxon>Actinomycetota</taxon>
        <taxon>Actinomycetes</taxon>
        <taxon>Propionibacteriales</taxon>
        <taxon>Propionibacteriaceae</taxon>
        <taxon>Auraticoccus</taxon>
    </lineage>
</organism>
<dbReference type="AlphaFoldDB" id="A0A1G6Z0P4"/>
<dbReference type="RefSeq" id="WP_090593228.1">
    <property type="nucleotide sequence ID" value="NZ_LT629688.1"/>
</dbReference>
<name>A0A1G6Z0P4_9ACTN</name>
<evidence type="ECO:0000313" key="2">
    <source>
        <dbReference type="EMBL" id="SDD96121.1"/>
    </source>
</evidence>
<gene>
    <name evidence="2" type="ORF">SAMN04489747_2152</name>
</gene>
<protein>
    <recommendedName>
        <fullName evidence="1">DUF7455 domain-containing protein</fullName>
    </recommendedName>
</protein>
<reference evidence="2 3" key="1">
    <citation type="submission" date="2016-10" db="EMBL/GenBank/DDBJ databases">
        <authorList>
            <person name="de Groot N.N."/>
        </authorList>
    </citation>
    <scope>NUCLEOTIDE SEQUENCE [LARGE SCALE GENOMIC DNA]</scope>
    <source>
        <strain evidence="2 3">MON 2.2</strain>
    </source>
</reference>
<evidence type="ECO:0000259" key="1">
    <source>
        <dbReference type="Pfam" id="PF24254"/>
    </source>
</evidence>
<dbReference type="OrthoDB" id="3539048at2"/>